<dbReference type="PANTHER" id="PTHR46796:SF15">
    <property type="entry name" value="BLL1074 PROTEIN"/>
    <property type="match status" value="1"/>
</dbReference>
<organism evidence="5 6">
    <name type="scientific">Streptomyces luteireticuli</name>
    <dbReference type="NCBI Taxonomy" id="173858"/>
    <lineage>
        <taxon>Bacteria</taxon>
        <taxon>Bacillati</taxon>
        <taxon>Actinomycetota</taxon>
        <taxon>Actinomycetes</taxon>
        <taxon>Kitasatosporales</taxon>
        <taxon>Streptomycetaceae</taxon>
        <taxon>Streptomyces</taxon>
    </lineage>
</organism>
<dbReference type="InterPro" id="IPR009057">
    <property type="entry name" value="Homeodomain-like_sf"/>
</dbReference>
<keyword evidence="1" id="KW-0805">Transcription regulation</keyword>
<evidence type="ECO:0000256" key="3">
    <source>
        <dbReference type="ARBA" id="ARBA00023163"/>
    </source>
</evidence>
<dbReference type="Gene3D" id="1.10.10.60">
    <property type="entry name" value="Homeodomain-like"/>
    <property type="match status" value="1"/>
</dbReference>
<evidence type="ECO:0000256" key="2">
    <source>
        <dbReference type="ARBA" id="ARBA00023125"/>
    </source>
</evidence>
<dbReference type="Pfam" id="PF12833">
    <property type="entry name" value="HTH_18"/>
    <property type="match status" value="1"/>
</dbReference>
<keyword evidence="6" id="KW-1185">Reference proteome</keyword>
<proteinExistence type="predicted"/>
<comment type="caution">
    <text evidence="5">The sequence shown here is derived from an EMBL/GenBank/DDBJ whole genome shotgun (WGS) entry which is preliminary data.</text>
</comment>
<dbReference type="SUPFAM" id="SSF46689">
    <property type="entry name" value="Homeodomain-like"/>
    <property type="match status" value="1"/>
</dbReference>
<evidence type="ECO:0000313" key="5">
    <source>
        <dbReference type="EMBL" id="GAA0421635.1"/>
    </source>
</evidence>
<reference evidence="6" key="1">
    <citation type="journal article" date="2019" name="Int. J. Syst. Evol. Microbiol.">
        <title>The Global Catalogue of Microorganisms (GCM) 10K type strain sequencing project: providing services to taxonomists for standard genome sequencing and annotation.</title>
        <authorList>
            <consortium name="The Broad Institute Genomics Platform"/>
            <consortium name="The Broad Institute Genome Sequencing Center for Infectious Disease"/>
            <person name="Wu L."/>
            <person name="Ma J."/>
        </authorList>
    </citation>
    <scope>NUCLEOTIDE SEQUENCE [LARGE SCALE GENOMIC DNA]</scope>
    <source>
        <strain evidence="6">JCM 4788</strain>
    </source>
</reference>
<evidence type="ECO:0000256" key="1">
    <source>
        <dbReference type="ARBA" id="ARBA00023015"/>
    </source>
</evidence>
<keyword evidence="3" id="KW-0804">Transcription</keyword>
<keyword evidence="2" id="KW-0238">DNA-binding</keyword>
<dbReference type="RefSeq" id="WP_344028036.1">
    <property type="nucleotide sequence ID" value="NZ_BAAABX010000051.1"/>
</dbReference>
<dbReference type="EMBL" id="BAAABX010000051">
    <property type="protein sequence ID" value="GAA0421635.1"/>
    <property type="molecule type" value="Genomic_DNA"/>
</dbReference>
<dbReference type="PROSITE" id="PS01124">
    <property type="entry name" value="HTH_ARAC_FAMILY_2"/>
    <property type="match status" value="1"/>
</dbReference>
<dbReference type="SMART" id="SM00342">
    <property type="entry name" value="HTH_ARAC"/>
    <property type="match status" value="1"/>
</dbReference>
<dbReference type="PANTHER" id="PTHR46796">
    <property type="entry name" value="HTH-TYPE TRANSCRIPTIONAL ACTIVATOR RHAS-RELATED"/>
    <property type="match status" value="1"/>
</dbReference>
<accession>A0ABP3ISA6</accession>
<feature type="domain" description="HTH araC/xylS-type" evidence="4">
    <location>
        <begin position="173"/>
        <end position="274"/>
    </location>
</feature>
<name>A0ABP3ISA6_9ACTN</name>
<sequence>MDDPTTVTVIKEAHSAELAFRDPHPLLAGHVLGYTGADFSLPRPQVRQVTALAAVMLLIDFETPVRSLVTDAPGPPRSLVLSPVSGLSDRPFAIRQSGREYGLVALLTPLGARALFGFPLWELARRRVHFTDLLGPDGRRLTERLAEAPDWPTRFRITDDFLLARIGAGPELPPQVDWVWRRLTGPAAVPIGVVADEVGWSRQHLTARFHHEVGLPPKTVARIARLQRVMSLMRGARPPSWADAAAMCGYADQSHLNRDFRLLTGCTPAGFHTLTDDWSSVYIGNPRVYSALSSAPGRRRRHSDLVPL</sequence>
<evidence type="ECO:0000259" key="4">
    <source>
        <dbReference type="PROSITE" id="PS01124"/>
    </source>
</evidence>
<dbReference type="InterPro" id="IPR018060">
    <property type="entry name" value="HTH_AraC"/>
</dbReference>
<dbReference type="Proteomes" id="UP001500879">
    <property type="component" value="Unassembled WGS sequence"/>
</dbReference>
<gene>
    <name evidence="5" type="ORF">GCM10010357_48780</name>
</gene>
<evidence type="ECO:0000313" key="6">
    <source>
        <dbReference type="Proteomes" id="UP001500879"/>
    </source>
</evidence>
<protein>
    <submittedName>
        <fullName evidence="5">AraC family transcriptional regulator</fullName>
    </submittedName>
</protein>
<dbReference type="InterPro" id="IPR050204">
    <property type="entry name" value="AraC_XylS_family_regulators"/>
</dbReference>